<organism evidence="1 2">
    <name type="scientific">Pristionchus fissidentatus</name>
    <dbReference type="NCBI Taxonomy" id="1538716"/>
    <lineage>
        <taxon>Eukaryota</taxon>
        <taxon>Metazoa</taxon>
        <taxon>Ecdysozoa</taxon>
        <taxon>Nematoda</taxon>
        <taxon>Chromadorea</taxon>
        <taxon>Rhabditida</taxon>
        <taxon>Rhabditina</taxon>
        <taxon>Diplogasteromorpha</taxon>
        <taxon>Diplogasteroidea</taxon>
        <taxon>Neodiplogasteridae</taxon>
        <taxon>Pristionchus</taxon>
    </lineage>
</organism>
<dbReference type="Proteomes" id="UP001432322">
    <property type="component" value="Unassembled WGS sequence"/>
</dbReference>
<dbReference type="EMBL" id="BTSY01000006">
    <property type="protein sequence ID" value="GMT34219.1"/>
    <property type="molecule type" value="Genomic_DNA"/>
</dbReference>
<proteinExistence type="predicted"/>
<evidence type="ECO:0000313" key="1">
    <source>
        <dbReference type="EMBL" id="GMT34219.1"/>
    </source>
</evidence>
<sequence>VLSVSEDNKTVSLRQTVPSEKQFVVRMALRRDKMVVSHLATSAKIVDGEHKIRIDSLFPLVFQIGEKIRCFDA</sequence>
<comment type="caution">
    <text evidence="1">The sequence shown here is derived from an EMBL/GenBank/DDBJ whole genome shotgun (WGS) entry which is preliminary data.</text>
</comment>
<gene>
    <name evidence="1" type="ORF">PFISCL1PPCAC_25516</name>
</gene>
<keyword evidence="2" id="KW-1185">Reference proteome</keyword>
<feature type="non-terminal residue" evidence="1">
    <location>
        <position position="1"/>
    </location>
</feature>
<accession>A0AAV5WQ14</accession>
<evidence type="ECO:0000313" key="2">
    <source>
        <dbReference type="Proteomes" id="UP001432322"/>
    </source>
</evidence>
<name>A0AAV5WQ14_9BILA</name>
<feature type="non-terminal residue" evidence="1">
    <location>
        <position position="73"/>
    </location>
</feature>
<protein>
    <submittedName>
        <fullName evidence="1">Uncharacterized protein</fullName>
    </submittedName>
</protein>
<dbReference type="AlphaFoldDB" id="A0AAV5WQ14"/>
<reference evidence="1" key="1">
    <citation type="submission" date="2023-10" db="EMBL/GenBank/DDBJ databases">
        <title>Genome assembly of Pristionchus species.</title>
        <authorList>
            <person name="Yoshida K."/>
            <person name="Sommer R.J."/>
        </authorList>
    </citation>
    <scope>NUCLEOTIDE SEQUENCE</scope>
    <source>
        <strain evidence="1">RS5133</strain>
    </source>
</reference>